<keyword evidence="2" id="KW-1185">Reference proteome</keyword>
<dbReference type="RefSeq" id="WP_216522396.1">
    <property type="nucleotide sequence ID" value="NZ_JAHLPM010000031.1"/>
</dbReference>
<dbReference type="EMBL" id="JAHLPM010000031">
    <property type="protein sequence ID" value="MBU5440290.1"/>
    <property type="molecule type" value="Genomic_DNA"/>
</dbReference>
<organism evidence="1 2">
    <name type="scientific">Tissierella simiarum</name>
    <dbReference type="NCBI Taxonomy" id="2841534"/>
    <lineage>
        <taxon>Bacteria</taxon>
        <taxon>Bacillati</taxon>
        <taxon>Bacillota</taxon>
        <taxon>Tissierellia</taxon>
        <taxon>Tissierellales</taxon>
        <taxon>Tissierellaceae</taxon>
        <taxon>Tissierella</taxon>
    </lineage>
</organism>
<reference evidence="1 2" key="1">
    <citation type="submission" date="2021-06" db="EMBL/GenBank/DDBJ databases">
        <authorList>
            <person name="Sun Q."/>
            <person name="Li D."/>
        </authorList>
    </citation>
    <scope>NUCLEOTIDE SEQUENCE [LARGE SCALE GENOMIC DNA]</scope>
    <source>
        <strain evidence="1 2">MSJ-40</strain>
    </source>
</reference>
<evidence type="ECO:0008006" key="3">
    <source>
        <dbReference type="Google" id="ProtNLM"/>
    </source>
</evidence>
<dbReference type="InterPro" id="IPR014986">
    <property type="entry name" value="XkdN-like"/>
</dbReference>
<sequence length="140" mass="16146">MSLQAFLNKDKRDRKNQTLEYIVSEDFKDEEGKPVPFKIKPIGFGQFSALREKHSKVNMKDKRLFKQTNEGAVTLELCAKSIVYPDLKNAELQDFYGVLNETDLVDAMLDFKEIEKLAEKIMEISGLNQDVNELKEEAKN</sequence>
<proteinExistence type="predicted"/>
<name>A0ABS6ECV5_9FIRM</name>
<evidence type="ECO:0000313" key="1">
    <source>
        <dbReference type="EMBL" id="MBU5440290.1"/>
    </source>
</evidence>
<comment type="caution">
    <text evidence="1">The sequence shown here is derived from an EMBL/GenBank/DDBJ whole genome shotgun (WGS) entry which is preliminary data.</text>
</comment>
<protein>
    <recommendedName>
        <fullName evidence="3">Phage XkdN-like protein</fullName>
    </recommendedName>
</protein>
<evidence type="ECO:0000313" key="2">
    <source>
        <dbReference type="Proteomes" id="UP000749471"/>
    </source>
</evidence>
<dbReference type="Pfam" id="PF08890">
    <property type="entry name" value="Phage_TAC_5"/>
    <property type="match status" value="1"/>
</dbReference>
<dbReference type="Proteomes" id="UP000749471">
    <property type="component" value="Unassembled WGS sequence"/>
</dbReference>
<accession>A0ABS6ECV5</accession>
<gene>
    <name evidence="1" type="ORF">KQI42_20045</name>
</gene>